<dbReference type="KEGG" id="lcre:Pla8534_69690"/>
<evidence type="ECO:0000259" key="2">
    <source>
        <dbReference type="Pfam" id="PF01408"/>
    </source>
</evidence>
<dbReference type="InterPro" id="IPR036291">
    <property type="entry name" value="NAD(P)-bd_dom_sf"/>
</dbReference>
<evidence type="ECO:0000313" key="4">
    <source>
        <dbReference type="Proteomes" id="UP000317648"/>
    </source>
</evidence>
<dbReference type="GO" id="GO:0000166">
    <property type="term" value="F:nucleotide binding"/>
    <property type="evidence" value="ECO:0007669"/>
    <property type="project" value="InterPro"/>
</dbReference>
<evidence type="ECO:0000256" key="1">
    <source>
        <dbReference type="SAM" id="SignalP"/>
    </source>
</evidence>
<keyword evidence="1" id="KW-0732">Signal</keyword>
<keyword evidence="4" id="KW-1185">Reference proteome</keyword>
<name>A0A518E4Q9_9BACT</name>
<dbReference type="RefSeq" id="WP_145058780.1">
    <property type="nucleotide sequence ID" value="NZ_CP036433.1"/>
</dbReference>
<dbReference type="InterPro" id="IPR000683">
    <property type="entry name" value="Gfo/Idh/MocA-like_OxRdtase_N"/>
</dbReference>
<reference evidence="3 4" key="1">
    <citation type="submission" date="2019-02" db="EMBL/GenBank/DDBJ databases">
        <title>Deep-cultivation of Planctomycetes and their phenomic and genomic characterization uncovers novel biology.</title>
        <authorList>
            <person name="Wiegand S."/>
            <person name="Jogler M."/>
            <person name="Boedeker C."/>
            <person name="Pinto D."/>
            <person name="Vollmers J."/>
            <person name="Rivas-Marin E."/>
            <person name="Kohn T."/>
            <person name="Peeters S.H."/>
            <person name="Heuer A."/>
            <person name="Rast P."/>
            <person name="Oberbeckmann S."/>
            <person name="Bunk B."/>
            <person name="Jeske O."/>
            <person name="Meyerdierks A."/>
            <person name="Storesund J.E."/>
            <person name="Kallscheuer N."/>
            <person name="Luecker S."/>
            <person name="Lage O.M."/>
            <person name="Pohl T."/>
            <person name="Merkel B.J."/>
            <person name="Hornburger P."/>
            <person name="Mueller R.-W."/>
            <person name="Bruemmer F."/>
            <person name="Labrenz M."/>
            <person name="Spormann A.M."/>
            <person name="Op den Camp H."/>
            <person name="Overmann J."/>
            <person name="Amann R."/>
            <person name="Jetten M.S.M."/>
            <person name="Mascher T."/>
            <person name="Medema M.H."/>
            <person name="Devos D.P."/>
            <person name="Kaster A.-K."/>
            <person name="Ovreas L."/>
            <person name="Rohde M."/>
            <person name="Galperin M.Y."/>
            <person name="Jogler C."/>
        </authorList>
    </citation>
    <scope>NUCLEOTIDE SEQUENCE [LARGE SCALE GENOMIC DNA]</scope>
    <source>
        <strain evidence="3 4">Pla85_3_4</strain>
    </source>
</reference>
<dbReference type="PANTHER" id="PTHR43818">
    <property type="entry name" value="BCDNA.GH03377"/>
    <property type="match status" value="1"/>
</dbReference>
<dbReference type="Gene3D" id="3.40.50.720">
    <property type="entry name" value="NAD(P)-binding Rossmann-like Domain"/>
    <property type="match status" value="1"/>
</dbReference>
<dbReference type="Pfam" id="PF01408">
    <property type="entry name" value="GFO_IDH_MocA"/>
    <property type="match status" value="1"/>
</dbReference>
<dbReference type="OrthoDB" id="128220at2"/>
<dbReference type="AlphaFoldDB" id="A0A518E4Q9"/>
<accession>A0A518E4Q9</accession>
<dbReference type="EMBL" id="CP036433">
    <property type="protein sequence ID" value="QDU99058.1"/>
    <property type="molecule type" value="Genomic_DNA"/>
</dbReference>
<feature type="chain" id="PRO_5021875768" evidence="1">
    <location>
        <begin position="25"/>
        <end position="355"/>
    </location>
</feature>
<dbReference type="Proteomes" id="UP000317648">
    <property type="component" value="Chromosome"/>
</dbReference>
<dbReference type="SUPFAM" id="SSF51735">
    <property type="entry name" value="NAD(P)-binding Rossmann-fold domains"/>
    <property type="match status" value="1"/>
</dbReference>
<dbReference type="PANTHER" id="PTHR43818:SF9">
    <property type="entry name" value="HYPOTHETICAL OXIDOREDUCTASE"/>
    <property type="match status" value="1"/>
</dbReference>
<organism evidence="3 4">
    <name type="scientific">Lignipirellula cremea</name>
    <dbReference type="NCBI Taxonomy" id="2528010"/>
    <lineage>
        <taxon>Bacteria</taxon>
        <taxon>Pseudomonadati</taxon>
        <taxon>Planctomycetota</taxon>
        <taxon>Planctomycetia</taxon>
        <taxon>Pirellulales</taxon>
        <taxon>Pirellulaceae</taxon>
        <taxon>Lignipirellula</taxon>
    </lineage>
</organism>
<dbReference type="InterPro" id="IPR050463">
    <property type="entry name" value="Gfo/Idh/MocA_oxidrdct_glycsds"/>
</dbReference>
<proteinExistence type="predicted"/>
<gene>
    <name evidence="3" type="ORF">Pla8534_69690</name>
</gene>
<protein>
    <submittedName>
        <fullName evidence="3">Oxidoreductase family, NAD-binding Rossmann fold</fullName>
    </submittedName>
</protein>
<feature type="domain" description="Gfo/Idh/MocA-like oxidoreductase N-terminal" evidence="2">
    <location>
        <begin position="101"/>
        <end position="170"/>
    </location>
</feature>
<feature type="signal peptide" evidence="1">
    <location>
        <begin position="1"/>
        <end position="24"/>
    </location>
</feature>
<sequence precursor="true">MIRSRLLLALAASLFLLPAGLLHADEPVRVGILGFDNYQAVEYAAFFNNPQAEGDLDGLLVTAAWPVLSDSYPQSAELTERWKPQMLNRYQDPKSPRGTAPPIKLVDSLEELLANCDVVMIWSLDGRKHVEQATPVLKAGKPLFIGRPAASSVEDTVALYRLAAETGTPFWSCSQHRYSPGFSGMRNHPEVGNVLGCDVYGGYDPNAPEADRFIRPLHSIETMYAIMGPGCVKVSCASTPKAEVYTCVWDDGRVATYRGIKEGAVKYSATVFGDKGVSTAGIYGHGVPEKGIVPTKDKYMGYGGLAIELAKFFKTRKVPVAASETLEIFALMQAADESREQNGAFQPVARLLEAK</sequence>
<evidence type="ECO:0000313" key="3">
    <source>
        <dbReference type="EMBL" id="QDU99058.1"/>
    </source>
</evidence>